<sequence>MSLENDKYSVDNNPYDWCLRQFKRLKSIDPQMNIQMRNNKLLTQMPREVENAVKFISNQSCTLDEIGNTLEDVRKRTNIRKYSPYKRSGFREKQPFRVKFNYKPREIVAEVTNKKKSCHNCG</sequence>
<dbReference type="Proteomes" id="UP000765509">
    <property type="component" value="Unassembled WGS sequence"/>
</dbReference>
<accession>A0A9Q3GHZ8</accession>
<gene>
    <name evidence="1" type="ORF">O181_007545</name>
</gene>
<comment type="caution">
    <text evidence="1">The sequence shown here is derived from an EMBL/GenBank/DDBJ whole genome shotgun (WGS) entry which is preliminary data.</text>
</comment>
<protein>
    <submittedName>
        <fullName evidence="1">Uncharacterized protein</fullName>
    </submittedName>
</protein>
<keyword evidence="2" id="KW-1185">Reference proteome</keyword>
<name>A0A9Q3GHZ8_9BASI</name>
<dbReference type="AlphaFoldDB" id="A0A9Q3GHZ8"/>
<reference evidence="1" key="1">
    <citation type="submission" date="2021-03" db="EMBL/GenBank/DDBJ databases">
        <title>Draft genome sequence of rust myrtle Austropuccinia psidii MF-1, a brazilian biotype.</title>
        <authorList>
            <person name="Quecine M.C."/>
            <person name="Pachon D.M.R."/>
            <person name="Bonatelli M.L."/>
            <person name="Correr F.H."/>
            <person name="Franceschini L.M."/>
            <person name="Leite T.F."/>
            <person name="Margarido G.R.A."/>
            <person name="Almeida C.A."/>
            <person name="Ferrarezi J.A."/>
            <person name="Labate C.A."/>
        </authorList>
    </citation>
    <scope>NUCLEOTIDE SEQUENCE</scope>
    <source>
        <strain evidence="1">MF-1</strain>
    </source>
</reference>
<evidence type="ECO:0000313" key="1">
    <source>
        <dbReference type="EMBL" id="MBW0467830.1"/>
    </source>
</evidence>
<proteinExistence type="predicted"/>
<evidence type="ECO:0000313" key="2">
    <source>
        <dbReference type="Proteomes" id="UP000765509"/>
    </source>
</evidence>
<dbReference type="EMBL" id="AVOT02001692">
    <property type="protein sequence ID" value="MBW0467830.1"/>
    <property type="molecule type" value="Genomic_DNA"/>
</dbReference>
<organism evidence="1 2">
    <name type="scientific">Austropuccinia psidii MF-1</name>
    <dbReference type="NCBI Taxonomy" id="1389203"/>
    <lineage>
        <taxon>Eukaryota</taxon>
        <taxon>Fungi</taxon>
        <taxon>Dikarya</taxon>
        <taxon>Basidiomycota</taxon>
        <taxon>Pucciniomycotina</taxon>
        <taxon>Pucciniomycetes</taxon>
        <taxon>Pucciniales</taxon>
        <taxon>Sphaerophragmiaceae</taxon>
        <taxon>Austropuccinia</taxon>
    </lineage>
</organism>